<protein>
    <submittedName>
        <fullName evidence="2">Uncharacterized protein</fullName>
    </submittedName>
</protein>
<evidence type="ECO:0000313" key="2">
    <source>
        <dbReference type="EMBL" id="KAF8766451.1"/>
    </source>
</evidence>
<proteinExistence type="predicted"/>
<name>A0A8T0E7K2_ARGBR</name>
<organism evidence="2 3">
    <name type="scientific">Argiope bruennichi</name>
    <name type="common">Wasp spider</name>
    <name type="synonym">Aranea bruennichi</name>
    <dbReference type="NCBI Taxonomy" id="94029"/>
    <lineage>
        <taxon>Eukaryota</taxon>
        <taxon>Metazoa</taxon>
        <taxon>Ecdysozoa</taxon>
        <taxon>Arthropoda</taxon>
        <taxon>Chelicerata</taxon>
        <taxon>Arachnida</taxon>
        <taxon>Araneae</taxon>
        <taxon>Araneomorphae</taxon>
        <taxon>Entelegynae</taxon>
        <taxon>Araneoidea</taxon>
        <taxon>Araneidae</taxon>
        <taxon>Argiope</taxon>
    </lineage>
</organism>
<dbReference type="AlphaFoldDB" id="A0A8T0E7K2"/>
<accession>A0A8T0E7K2</accession>
<reference evidence="2" key="2">
    <citation type="submission" date="2020-06" db="EMBL/GenBank/DDBJ databases">
        <authorList>
            <person name="Sheffer M."/>
        </authorList>
    </citation>
    <scope>NUCLEOTIDE SEQUENCE</scope>
</reference>
<sequence>MIGTALALRERNEILKKEKELNKEAERSLKWKGSEEKGNSDGRNKGELHQIDSTRLHLFIMSGKEVHEPSFFCVPPLTFLISIPIERSLLLIISTGRKCWPANSSVGINRMEFCTKYGRS</sequence>
<feature type="region of interest" description="Disordered" evidence="1">
    <location>
        <begin position="22"/>
        <end position="48"/>
    </location>
</feature>
<reference evidence="2" key="1">
    <citation type="journal article" date="2020" name="bioRxiv">
        <title>Chromosome-level reference genome of the European wasp spider Argiope bruennichi: a resource for studies on range expansion and evolutionary adaptation.</title>
        <authorList>
            <person name="Sheffer M.M."/>
            <person name="Hoppe A."/>
            <person name="Krehenwinkel H."/>
            <person name="Uhl G."/>
            <person name="Kuss A.W."/>
            <person name="Jensen L."/>
            <person name="Jensen C."/>
            <person name="Gillespie R.G."/>
            <person name="Hoff K.J."/>
            <person name="Prost S."/>
        </authorList>
    </citation>
    <scope>NUCLEOTIDE SEQUENCE</scope>
</reference>
<comment type="caution">
    <text evidence="2">The sequence shown here is derived from an EMBL/GenBank/DDBJ whole genome shotgun (WGS) entry which is preliminary data.</text>
</comment>
<evidence type="ECO:0000256" key="1">
    <source>
        <dbReference type="SAM" id="MobiDB-lite"/>
    </source>
</evidence>
<evidence type="ECO:0000313" key="3">
    <source>
        <dbReference type="Proteomes" id="UP000807504"/>
    </source>
</evidence>
<dbReference type="Proteomes" id="UP000807504">
    <property type="component" value="Unassembled WGS sequence"/>
</dbReference>
<dbReference type="EMBL" id="JABXBU010002230">
    <property type="protein sequence ID" value="KAF8766451.1"/>
    <property type="molecule type" value="Genomic_DNA"/>
</dbReference>
<gene>
    <name evidence="2" type="ORF">HNY73_019513</name>
</gene>
<keyword evidence="3" id="KW-1185">Reference proteome</keyword>